<feature type="transmembrane region" description="Helical" evidence="1">
    <location>
        <begin position="24"/>
        <end position="44"/>
    </location>
</feature>
<dbReference type="AlphaFoldDB" id="A0AAU6WV04"/>
<gene>
    <name evidence="2" type="ORF">AAFP95_10305</name>
</gene>
<feature type="transmembrane region" description="Helical" evidence="1">
    <location>
        <begin position="86"/>
        <end position="107"/>
    </location>
</feature>
<evidence type="ECO:0008006" key="4">
    <source>
        <dbReference type="Google" id="ProtNLM"/>
    </source>
</evidence>
<dbReference type="EMBL" id="CP154834">
    <property type="protein sequence ID" value="XAO76463.1"/>
    <property type="molecule type" value="Genomic_DNA"/>
</dbReference>
<sequence>MAAFVVCLHLHVLKDSYPSLSYVLVNGLFRMGVPVFLIISGYFFFYVNDLARLKKWSFRIFLLYAVWSVVYIPFWKDDQYIMNILFGYHHLWYLIGTFFAGLLLYVLRNIPAKTLLFILLICFSTGYTIQYLGNSHYFSGGTDVFSTCFPPTGTSCLFAFRFWE</sequence>
<dbReference type="RefSeq" id="WP_345767803.1">
    <property type="nucleotide sequence ID" value="NZ_CP154834.1"/>
</dbReference>
<evidence type="ECO:0000313" key="2">
    <source>
        <dbReference type="EMBL" id="XAO76463.1"/>
    </source>
</evidence>
<feature type="transmembrane region" description="Helical" evidence="1">
    <location>
        <begin position="114"/>
        <end position="132"/>
    </location>
</feature>
<evidence type="ECO:0000256" key="1">
    <source>
        <dbReference type="SAM" id="Phobius"/>
    </source>
</evidence>
<dbReference type="Proteomes" id="UP001463665">
    <property type="component" value="Chromosome"/>
</dbReference>
<keyword evidence="1" id="KW-0472">Membrane</keyword>
<keyword evidence="3" id="KW-1185">Reference proteome</keyword>
<keyword evidence="1" id="KW-0812">Transmembrane</keyword>
<accession>A0AAU6WV04</accession>
<evidence type="ECO:0000313" key="3">
    <source>
        <dbReference type="Proteomes" id="UP001463665"/>
    </source>
</evidence>
<organism evidence="2 3">
    <name type="scientific">Chryseobacterium endophyticum</name>
    <dbReference type="NCBI Taxonomy" id="1854762"/>
    <lineage>
        <taxon>Bacteria</taxon>
        <taxon>Pseudomonadati</taxon>
        <taxon>Bacteroidota</taxon>
        <taxon>Flavobacteriia</taxon>
        <taxon>Flavobacteriales</taxon>
        <taxon>Weeksellaceae</taxon>
        <taxon>Chryseobacterium group</taxon>
        <taxon>Chryseobacterium</taxon>
    </lineage>
</organism>
<protein>
    <recommendedName>
        <fullName evidence="4">Acyltransferase 3 domain-containing protein</fullName>
    </recommendedName>
</protein>
<name>A0AAU6WV04_9FLAO</name>
<proteinExistence type="predicted"/>
<feature type="transmembrane region" description="Helical" evidence="1">
    <location>
        <begin position="56"/>
        <end position="74"/>
    </location>
</feature>
<keyword evidence="1" id="KW-1133">Transmembrane helix</keyword>
<reference evidence="2 3" key="1">
    <citation type="submission" date="2024-04" db="EMBL/GenBank/DDBJ databases">
        <title>Genome sequencing and assembly of rice foliar adapted Chryseobacterium endophyticum OsEnb-ALM-A6.</title>
        <authorList>
            <person name="Kumar S."/>
            <person name="Javed M."/>
            <person name="Chouhan V."/>
            <person name="Charishma K."/>
            <person name="Patel A."/>
            <person name="Kumar M."/>
            <person name="Sahu K.P."/>
            <person name="Kumar A."/>
        </authorList>
    </citation>
    <scope>NUCLEOTIDE SEQUENCE [LARGE SCALE GENOMIC DNA]</scope>
    <source>
        <strain evidence="2 3">OsEnb-ALM-A6</strain>
    </source>
</reference>